<dbReference type="PANTHER" id="PTHR10357:SF210">
    <property type="entry name" value="MALTODEXTRIN GLUCOSIDASE"/>
    <property type="match status" value="1"/>
</dbReference>
<dbReference type="AlphaFoldDB" id="A0A238UCW5"/>
<dbReference type="SMART" id="SM00642">
    <property type="entry name" value="Aamy"/>
    <property type="match status" value="1"/>
</dbReference>
<dbReference type="Pfam" id="PF00128">
    <property type="entry name" value="Alpha-amylase"/>
    <property type="match status" value="2"/>
</dbReference>
<dbReference type="OrthoDB" id="9806009at2"/>
<dbReference type="EMBL" id="LT899436">
    <property type="protein sequence ID" value="SNR16418.1"/>
    <property type="molecule type" value="Genomic_DNA"/>
</dbReference>
<evidence type="ECO:0000313" key="4">
    <source>
        <dbReference type="EMBL" id="SNR16418.1"/>
    </source>
</evidence>
<reference evidence="4 5" key="1">
    <citation type="submission" date="2017-07" db="EMBL/GenBank/DDBJ databases">
        <authorList>
            <person name="Sun Z.S."/>
            <person name="Albrecht U."/>
            <person name="Echele G."/>
            <person name="Lee C.C."/>
        </authorList>
    </citation>
    <scope>NUCLEOTIDE SEQUENCE [LARGE SCALE GENOMIC DNA]</scope>
    <source>
        <strain evidence="5">type strain: KCTC 22618</strain>
    </source>
</reference>
<dbReference type="InterPro" id="IPR017853">
    <property type="entry name" value="GH"/>
</dbReference>
<evidence type="ECO:0000256" key="1">
    <source>
        <dbReference type="ARBA" id="ARBA00022801"/>
    </source>
</evidence>
<protein>
    <submittedName>
        <fullName evidence="4">Putative glycoside hydrolase family 13</fullName>
        <ecNumber evidence="4">3.2.1.-</ecNumber>
    </submittedName>
</protein>
<organism evidence="4 5">
    <name type="scientific">Tenacibaculum jejuense</name>
    <dbReference type="NCBI Taxonomy" id="584609"/>
    <lineage>
        <taxon>Bacteria</taxon>
        <taxon>Pseudomonadati</taxon>
        <taxon>Bacteroidota</taxon>
        <taxon>Flavobacteriia</taxon>
        <taxon>Flavobacteriales</taxon>
        <taxon>Flavobacteriaceae</taxon>
        <taxon>Tenacibaculum</taxon>
    </lineage>
</organism>
<dbReference type="GO" id="GO:0005975">
    <property type="term" value="P:carbohydrate metabolic process"/>
    <property type="evidence" value="ECO:0007669"/>
    <property type="project" value="InterPro"/>
</dbReference>
<dbReference type="KEGG" id="tje:TJEJU_2739"/>
<dbReference type="EC" id="3.2.1.-" evidence="4"/>
<dbReference type="GO" id="GO:0016798">
    <property type="term" value="F:hydrolase activity, acting on glycosyl bonds"/>
    <property type="evidence" value="ECO:0007669"/>
    <property type="project" value="UniProtKB-KW"/>
</dbReference>
<proteinExistence type="predicted"/>
<sequence length="645" mass="76147">MRFQHSILIKQFVFVTLFLCCISCKKEVQKEIQINHSASTLLDAPPKWTKEVVWYEIAVERFHNGDTTNDPTSEDIKGSYPGFVPKGWKITPWTQDWYKDDAYFKDYKNHKDFYGNTLTKFVDKVQMRRYGGDLQGVLDKINYLDSLGVSAIYFRPLNDAPSLHKYDARNWRHIDRNFGPNPQKDIETIEKEIPDDPTTWQFTEADKLFLKVIDEFHKRNIKVILDYSWNHTGETFWAWQDVLKNQEKSKHKDWYWIDQFDNPKTPENEFKYHGWSGVHELPEIKETQKQDLSVKVNAFEGNVYSEAVKKHIFNITKRWLDPNGDGDPSDGVDGYRLDVAGEMPLNFWKDFRKQVRNINPDAYLLGEIWWEQWPDKLLNPEPFVKDTIFDAVMNYRWYRASRQFFSETPKNITSQKFIDSLQTFTHGIRKANNYAMMNYTGGFDTPRLLTSLFNNTPYKFGCKVHENPEYKIHKPDNATLETLKLLITHQHTYFGAPHIYAGDEMGMWGADDPSCRKPLIWPEYTFEDETTHPLQQKRPVDKVKFNHKLFNFYQKIIKVRKENPVLVHGEIEYITQENPEVLLYKRYSKDEEIFVIFNIGNTSTSIQLPKKKTTKFSTVFSTADFQMKENNTTILIPKRSAVILR</sequence>
<keyword evidence="1 4" id="KW-0378">Hydrolase</keyword>
<dbReference type="Proteomes" id="UP000215214">
    <property type="component" value="Chromosome TJEJU"/>
</dbReference>
<evidence type="ECO:0000313" key="5">
    <source>
        <dbReference type="Proteomes" id="UP000215214"/>
    </source>
</evidence>
<dbReference type="Gene3D" id="3.20.20.80">
    <property type="entry name" value="Glycosidases"/>
    <property type="match status" value="1"/>
</dbReference>
<dbReference type="Gene3D" id="2.60.40.1180">
    <property type="entry name" value="Golgi alpha-mannosidase II"/>
    <property type="match status" value="1"/>
</dbReference>
<accession>A0A238UCW5</accession>
<evidence type="ECO:0000256" key="2">
    <source>
        <dbReference type="ARBA" id="ARBA00023295"/>
    </source>
</evidence>
<keyword evidence="5" id="KW-1185">Reference proteome</keyword>
<gene>
    <name evidence="4" type="ORF">TJEJU_2739</name>
</gene>
<dbReference type="SUPFAM" id="SSF51445">
    <property type="entry name" value="(Trans)glycosidases"/>
    <property type="match status" value="1"/>
</dbReference>
<dbReference type="InterPro" id="IPR006047">
    <property type="entry name" value="GH13_cat_dom"/>
</dbReference>
<keyword evidence="2 4" id="KW-0326">Glycosidase</keyword>
<dbReference type="RefSeq" id="WP_095072944.1">
    <property type="nucleotide sequence ID" value="NZ_LT899436.1"/>
</dbReference>
<name>A0A238UCW5_9FLAO</name>
<dbReference type="PANTHER" id="PTHR10357">
    <property type="entry name" value="ALPHA-AMYLASE FAMILY MEMBER"/>
    <property type="match status" value="1"/>
</dbReference>
<evidence type="ECO:0000259" key="3">
    <source>
        <dbReference type="SMART" id="SM00642"/>
    </source>
</evidence>
<dbReference type="InterPro" id="IPR013780">
    <property type="entry name" value="Glyco_hydro_b"/>
</dbReference>
<feature type="domain" description="Glycosyl hydrolase family 13 catalytic" evidence="3">
    <location>
        <begin position="56"/>
        <end position="560"/>
    </location>
</feature>
<dbReference type="SUPFAM" id="SSF51011">
    <property type="entry name" value="Glycosyl hydrolase domain"/>
    <property type="match status" value="1"/>
</dbReference>